<gene>
    <name evidence="2" type="ORF">Esi_0006_0070</name>
</gene>
<dbReference type="PROSITE" id="PS50088">
    <property type="entry name" value="ANK_REPEAT"/>
    <property type="match status" value="1"/>
</dbReference>
<accession>D8LQF0</accession>
<evidence type="ECO:0000313" key="2">
    <source>
        <dbReference type="EMBL" id="CBN78714.1"/>
    </source>
</evidence>
<proteinExistence type="predicted"/>
<reference evidence="2 3" key="1">
    <citation type="journal article" date="2010" name="Nature">
        <title>The Ectocarpus genome and the independent evolution of multicellularity in brown algae.</title>
        <authorList>
            <person name="Cock J.M."/>
            <person name="Sterck L."/>
            <person name="Rouze P."/>
            <person name="Scornet D."/>
            <person name="Allen A.E."/>
            <person name="Amoutzias G."/>
            <person name="Anthouard V."/>
            <person name="Artiguenave F."/>
            <person name="Aury J.M."/>
            <person name="Badger J.H."/>
            <person name="Beszteri B."/>
            <person name="Billiau K."/>
            <person name="Bonnet E."/>
            <person name="Bothwell J.H."/>
            <person name="Bowler C."/>
            <person name="Boyen C."/>
            <person name="Brownlee C."/>
            <person name="Carrano C.J."/>
            <person name="Charrier B."/>
            <person name="Cho G.Y."/>
            <person name="Coelho S.M."/>
            <person name="Collen J."/>
            <person name="Corre E."/>
            <person name="Da Silva C."/>
            <person name="Delage L."/>
            <person name="Delaroque N."/>
            <person name="Dittami S.M."/>
            <person name="Doulbeau S."/>
            <person name="Elias M."/>
            <person name="Farnham G."/>
            <person name="Gachon C.M."/>
            <person name="Gschloessl B."/>
            <person name="Heesch S."/>
            <person name="Jabbari K."/>
            <person name="Jubin C."/>
            <person name="Kawai H."/>
            <person name="Kimura K."/>
            <person name="Kloareg B."/>
            <person name="Kupper F.C."/>
            <person name="Lang D."/>
            <person name="Le Bail A."/>
            <person name="Leblanc C."/>
            <person name="Lerouge P."/>
            <person name="Lohr M."/>
            <person name="Lopez P.J."/>
            <person name="Martens C."/>
            <person name="Maumus F."/>
            <person name="Michel G."/>
            <person name="Miranda-Saavedra D."/>
            <person name="Morales J."/>
            <person name="Moreau H."/>
            <person name="Motomura T."/>
            <person name="Nagasato C."/>
            <person name="Napoli C.A."/>
            <person name="Nelson D.R."/>
            <person name="Nyvall-Collen P."/>
            <person name="Peters A.F."/>
            <person name="Pommier C."/>
            <person name="Potin P."/>
            <person name="Poulain J."/>
            <person name="Quesneville H."/>
            <person name="Read B."/>
            <person name="Rensing S.A."/>
            <person name="Ritter A."/>
            <person name="Rousvoal S."/>
            <person name="Samanta M."/>
            <person name="Samson G."/>
            <person name="Schroeder D.C."/>
            <person name="Segurens B."/>
            <person name="Strittmatter M."/>
            <person name="Tonon T."/>
            <person name="Tregear J.W."/>
            <person name="Valentin K."/>
            <person name="von Dassow P."/>
            <person name="Yamagishi T."/>
            <person name="Van de Peer Y."/>
            <person name="Wincker P."/>
        </authorList>
    </citation>
    <scope>NUCLEOTIDE SEQUENCE [LARGE SCALE GENOMIC DNA]</scope>
    <source>
        <strain evidence="3">Ec32 / CCAP1310/4</strain>
    </source>
</reference>
<name>D8LQF0_ECTSI</name>
<dbReference type="InterPro" id="IPR002110">
    <property type="entry name" value="Ankyrin_rpt"/>
</dbReference>
<protein>
    <submittedName>
        <fullName evidence="2">Uncharacterized protein</fullName>
    </submittedName>
</protein>
<dbReference type="Proteomes" id="UP000002630">
    <property type="component" value="Linkage Group LG04"/>
</dbReference>
<feature type="repeat" description="ANK" evidence="1">
    <location>
        <begin position="19"/>
        <end position="57"/>
    </location>
</feature>
<organism evidence="2 3">
    <name type="scientific">Ectocarpus siliculosus</name>
    <name type="common">Brown alga</name>
    <name type="synonym">Conferva siliculosa</name>
    <dbReference type="NCBI Taxonomy" id="2880"/>
    <lineage>
        <taxon>Eukaryota</taxon>
        <taxon>Sar</taxon>
        <taxon>Stramenopiles</taxon>
        <taxon>Ochrophyta</taxon>
        <taxon>PX clade</taxon>
        <taxon>Phaeophyceae</taxon>
        <taxon>Ectocarpales</taxon>
        <taxon>Ectocarpaceae</taxon>
        <taxon>Ectocarpus</taxon>
    </lineage>
</organism>
<dbReference type="InParanoid" id="D8LQF0"/>
<evidence type="ECO:0000256" key="1">
    <source>
        <dbReference type="PROSITE-ProRule" id="PRU00023"/>
    </source>
</evidence>
<dbReference type="AlphaFoldDB" id="D8LQF0"/>
<dbReference type="Gene3D" id="1.25.40.20">
    <property type="entry name" value="Ankyrin repeat-containing domain"/>
    <property type="match status" value="1"/>
</dbReference>
<evidence type="ECO:0000313" key="3">
    <source>
        <dbReference type="Proteomes" id="UP000002630"/>
    </source>
</evidence>
<keyword evidence="3" id="KW-1185">Reference proteome</keyword>
<dbReference type="PROSITE" id="PS50297">
    <property type="entry name" value="ANK_REP_REGION"/>
    <property type="match status" value="1"/>
</dbReference>
<keyword evidence="1" id="KW-0040">ANK repeat</keyword>
<dbReference type="SUPFAM" id="SSF48403">
    <property type="entry name" value="Ankyrin repeat"/>
    <property type="match status" value="1"/>
</dbReference>
<dbReference type="OrthoDB" id="539213at2759"/>
<sequence>MVKAFLDADNSAVDATDENGYTALYFAASVDGPVQDNGDDAVRVLLEAGADVNAKTTGGCFTLSILP</sequence>
<dbReference type="InterPro" id="IPR036770">
    <property type="entry name" value="Ankyrin_rpt-contain_sf"/>
</dbReference>
<dbReference type="EMBL" id="FN649729">
    <property type="protein sequence ID" value="CBN78714.1"/>
    <property type="molecule type" value="Genomic_DNA"/>
</dbReference>
<dbReference type="Pfam" id="PF00023">
    <property type="entry name" value="Ank"/>
    <property type="match status" value="1"/>
</dbReference>
<dbReference type="EMBL" id="FN648818">
    <property type="protein sequence ID" value="CBN78714.1"/>
    <property type="molecule type" value="Genomic_DNA"/>
</dbReference>